<accession>A0ABM1A1D6</accession>
<dbReference type="PANTHER" id="PTHR10796">
    <property type="entry name" value="PATCHED-RELATED"/>
    <property type="match status" value="1"/>
</dbReference>
<comment type="subcellular location">
    <subcellularLocation>
        <location evidence="1">Membrane</location>
        <topology evidence="1">Multi-pass membrane protein</topology>
    </subcellularLocation>
</comment>
<dbReference type="Proteomes" id="UP000694888">
    <property type="component" value="Unplaced"/>
</dbReference>
<feature type="compositionally biased region" description="Polar residues" evidence="7">
    <location>
        <begin position="877"/>
        <end position="894"/>
    </location>
</feature>
<evidence type="ECO:0000256" key="7">
    <source>
        <dbReference type="SAM" id="MobiDB-lite"/>
    </source>
</evidence>
<keyword evidence="5 8" id="KW-0472">Membrane</keyword>
<evidence type="ECO:0000313" key="10">
    <source>
        <dbReference type="Proteomes" id="UP000694888"/>
    </source>
</evidence>
<feature type="transmembrane region" description="Helical" evidence="8">
    <location>
        <begin position="687"/>
        <end position="704"/>
    </location>
</feature>
<evidence type="ECO:0000256" key="5">
    <source>
        <dbReference type="ARBA" id="ARBA00023136"/>
    </source>
</evidence>
<dbReference type="PANTHER" id="PTHR10796:SF92">
    <property type="entry name" value="PATCHED-RELATED, ISOFORM A"/>
    <property type="match status" value="1"/>
</dbReference>
<feature type="transmembrane region" description="Helical" evidence="8">
    <location>
        <begin position="716"/>
        <end position="733"/>
    </location>
</feature>
<protein>
    <submittedName>
        <fullName evidence="11">Patched domain-containing protein 3</fullName>
    </submittedName>
</protein>
<dbReference type="PROSITE" id="PS50156">
    <property type="entry name" value="SSD"/>
    <property type="match status" value="1"/>
</dbReference>
<dbReference type="RefSeq" id="XP_012938856.1">
    <property type="nucleotide sequence ID" value="XM_013083402.2"/>
</dbReference>
<feature type="transmembrane region" description="Helical" evidence="8">
    <location>
        <begin position="261"/>
        <end position="278"/>
    </location>
</feature>
<proteinExistence type="inferred from homology"/>
<dbReference type="Gene3D" id="1.20.1640.10">
    <property type="entry name" value="Multidrug efflux transporter AcrB transmembrane domain"/>
    <property type="match status" value="2"/>
</dbReference>
<feature type="transmembrane region" description="Helical" evidence="8">
    <location>
        <begin position="290"/>
        <end position="314"/>
    </location>
</feature>
<evidence type="ECO:0000256" key="4">
    <source>
        <dbReference type="ARBA" id="ARBA00022989"/>
    </source>
</evidence>
<dbReference type="Pfam" id="PF02460">
    <property type="entry name" value="Patched"/>
    <property type="match status" value="1"/>
</dbReference>
<gene>
    <name evidence="11" type="primary">LOC101852325</name>
</gene>
<feature type="region of interest" description="Disordered" evidence="7">
    <location>
        <begin position="845"/>
        <end position="918"/>
    </location>
</feature>
<feature type="transmembrane region" description="Helical" evidence="8">
    <location>
        <begin position="320"/>
        <end position="340"/>
    </location>
</feature>
<feature type="transmembrane region" description="Helical" evidence="8">
    <location>
        <begin position="361"/>
        <end position="382"/>
    </location>
</feature>
<evidence type="ECO:0000256" key="1">
    <source>
        <dbReference type="ARBA" id="ARBA00004141"/>
    </source>
</evidence>
<evidence type="ECO:0000313" key="11">
    <source>
        <dbReference type="RefSeq" id="XP_012938856.1"/>
    </source>
</evidence>
<comment type="similarity">
    <text evidence="2">Belongs to the patched family.</text>
</comment>
<feature type="compositionally biased region" description="Basic and acidic residues" evidence="7">
    <location>
        <begin position="895"/>
        <end position="908"/>
    </location>
</feature>
<feature type="transmembrane region" description="Helical" evidence="8">
    <location>
        <begin position="394"/>
        <end position="419"/>
    </location>
</feature>
<feature type="transmembrane region" description="Helical" evidence="8">
    <location>
        <begin position="739"/>
        <end position="762"/>
    </location>
</feature>
<feature type="transmembrane region" description="Helical" evidence="8">
    <location>
        <begin position="490"/>
        <end position="508"/>
    </location>
</feature>
<feature type="transmembrane region" description="Helical" evidence="8">
    <location>
        <begin position="783"/>
        <end position="805"/>
    </location>
</feature>
<evidence type="ECO:0000256" key="8">
    <source>
        <dbReference type="SAM" id="Phobius"/>
    </source>
</evidence>
<dbReference type="InterPro" id="IPR051697">
    <property type="entry name" value="Patched_domain-protein"/>
</dbReference>
<evidence type="ECO:0000256" key="3">
    <source>
        <dbReference type="ARBA" id="ARBA00022692"/>
    </source>
</evidence>
<evidence type="ECO:0000256" key="2">
    <source>
        <dbReference type="ARBA" id="ARBA00005585"/>
    </source>
</evidence>
<organism evidence="10 11">
    <name type="scientific">Aplysia californica</name>
    <name type="common">California sea hare</name>
    <dbReference type="NCBI Taxonomy" id="6500"/>
    <lineage>
        <taxon>Eukaryota</taxon>
        <taxon>Metazoa</taxon>
        <taxon>Spiralia</taxon>
        <taxon>Lophotrochozoa</taxon>
        <taxon>Mollusca</taxon>
        <taxon>Gastropoda</taxon>
        <taxon>Heterobranchia</taxon>
        <taxon>Euthyneura</taxon>
        <taxon>Tectipleura</taxon>
        <taxon>Aplysiida</taxon>
        <taxon>Aplysioidea</taxon>
        <taxon>Aplysiidae</taxon>
        <taxon>Aplysia</taxon>
    </lineage>
</organism>
<evidence type="ECO:0000256" key="6">
    <source>
        <dbReference type="ARBA" id="ARBA00023180"/>
    </source>
</evidence>
<keyword evidence="10" id="KW-1185">Reference proteome</keyword>
<feature type="domain" description="SSD" evidence="9">
    <location>
        <begin position="260"/>
        <end position="419"/>
    </location>
</feature>
<keyword evidence="3 8" id="KW-0812">Transmembrane</keyword>
<keyword evidence="4 8" id="KW-1133">Transmembrane helix</keyword>
<dbReference type="SUPFAM" id="SSF82866">
    <property type="entry name" value="Multidrug efflux transporter AcrB transmembrane domain"/>
    <property type="match status" value="2"/>
</dbReference>
<dbReference type="InterPro" id="IPR000731">
    <property type="entry name" value="SSD"/>
</dbReference>
<dbReference type="InterPro" id="IPR003392">
    <property type="entry name" value="PTHD_SSD"/>
</dbReference>
<feature type="transmembrane region" description="Helical" evidence="8">
    <location>
        <begin position="811"/>
        <end position="834"/>
    </location>
</feature>
<reference evidence="11" key="1">
    <citation type="submission" date="2025-08" db="UniProtKB">
        <authorList>
            <consortium name="RefSeq"/>
        </authorList>
    </citation>
    <scope>IDENTIFICATION</scope>
</reference>
<sequence>MQCVWNCQRTVLSGFYRYGHFVGSHPAPFLLLPLVICSSLALGFLNYDPESNSEVLYTPTNSRAVSDRALVEDAFPDLSDSNFDPTSTSRLPVQAVVIFRSRLDLAIFTDEVLNELLSFNSSIWDLVVFEDGQNYTYSDLCAVRAGRCAVGGEIFLSPDFRTMLDTGQVTYPLWLGTEPLDLEVYFSNVSVSQSGVLQAAGTYKMSFPLRTDTEKMSQLSLAWELKFVDFMATVDFNSVDWSYSASQSLDLELDKGTAGDVFLFTMTFALMITYASIVSSGGDCLSTRALLANGGVVASLLGTLGALGLVTLIGVRYVNIVGVMPFLTLGIGVDDMFLLMNSWSETAAQTTLSVPQRIGMVFRKAGVGISITSLTDFLSFVVGSTSVFKSVSNFCIYAGVGVLLCYVCNATLFGACLTYHGRRVYSSRHAVTCRPVTKSRAELRGEGHNLCYVYMCGGSVPRSHGDDQSPCERGPRSALKRLVLWNPMRVLILIVFSGYLAVAIWGVTELKQGLELKNIVPLTSYVHKYQVWNNEDFGVKLPVSFVQLSPKDHRGASSIQSTQELLTKAKQDSQINPVVEKCWLTSYALSPSFNTSTDELFFLGLEQFLRENPRFYSDVVLEPQNFSVTASRCFVYSYKIVDSNEQAALMSRMREVADSSPLGVFAFQPAFVYFEQYLAVLPSTLKTVGATIAVMFVVTCLFLPHPIIVTVVMGQVLMIVIGVFGYMSIWGLSLSSITMIQIIMSVGFSVDFCAHVCTAYMISDSPTRRGRATEAMIDASGPILNGGISSIIGLIALLFTESYIFQSFFKIMFLVIGFGTAHAVLLIPVVLSFIGPEARPRIRDEYANNDDAIPSDDNVKANDDDDGVEEGFHPSNDKNISLSGSESPKSNDNIKLSENESPKKKENEGGQYETTENL</sequence>
<evidence type="ECO:0000259" key="9">
    <source>
        <dbReference type="PROSITE" id="PS50156"/>
    </source>
</evidence>
<dbReference type="GeneID" id="101852325"/>
<keyword evidence="6" id="KW-0325">Glycoprotein</keyword>
<name>A0ABM1A1D6_APLCA</name>